<organism evidence="2 3">
    <name type="scientific">Streptomyces telluris</name>
    <dbReference type="NCBI Taxonomy" id="2720021"/>
    <lineage>
        <taxon>Bacteria</taxon>
        <taxon>Bacillati</taxon>
        <taxon>Actinomycetota</taxon>
        <taxon>Actinomycetes</taxon>
        <taxon>Kitasatosporales</taxon>
        <taxon>Streptomycetaceae</taxon>
        <taxon>Streptomyces</taxon>
    </lineage>
</organism>
<protein>
    <submittedName>
        <fullName evidence="2">Uncharacterized protein</fullName>
    </submittedName>
</protein>
<proteinExistence type="predicted"/>
<sequence>MSELPAELFQHWVHSYEDDREGVTVYRPAGYPFPPARGRRGMEISPDGTFTDHPIGSRDVPGSVAGRWEAATDGRSLTVTFPGTSRPGRRLEILHCDGALLKVRA</sequence>
<gene>
    <name evidence="2" type="ORF">NQU55_24355</name>
</gene>
<dbReference type="EMBL" id="JANIID010000025">
    <property type="protein sequence ID" value="MCQ8772878.1"/>
    <property type="molecule type" value="Genomic_DNA"/>
</dbReference>
<dbReference type="Proteomes" id="UP001142374">
    <property type="component" value="Unassembled WGS sequence"/>
</dbReference>
<accession>A0A9X2LKK3</accession>
<reference evidence="2" key="1">
    <citation type="submission" date="2022-06" db="EMBL/GenBank/DDBJ databases">
        <title>WGS of actinobacteria.</title>
        <authorList>
            <person name="Thawai C."/>
        </authorList>
    </citation>
    <scope>NUCLEOTIDE SEQUENCE</scope>
    <source>
        <strain evidence="2">AA8</strain>
    </source>
</reference>
<comment type="caution">
    <text evidence="2">The sequence shown here is derived from an EMBL/GenBank/DDBJ whole genome shotgun (WGS) entry which is preliminary data.</text>
</comment>
<evidence type="ECO:0000256" key="1">
    <source>
        <dbReference type="SAM" id="MobiDB-lite"/>
    </source>
</evidence>
<dbReference type="RefSeq" id="WP_168096606.1">
    <property type="nucleotide sequence ID" value="NZ_JAATER010000723.1"/>
</dbReference>
<evidence type="ECO:0000313" key="3">
    <source>
        <dbReference type="Proteomes" id="UP001142374"/>
    </source>
</evidence>
<name>A0A9X2LKK3_9ACTN</name>
<feature type="region of interest" description="Disordered" evidence="1">
    <location>
        <begin position="35"/>
        <end position="57"/>
    </location>
</feature>
<keyword evidence="3" id="KW-1185">Reference proteome</keyword>
<dbReference type="AlphaFoldDB" id="A0A9X2LKK3"/>
<evidence type="ECO:0000313" key="2">
    <source>
        <dbReference type="EMBL" id="MCQ8772878.1"/>
    </source>
</evidence>